<feature type="transmembrane region" description="Helical" evidence="7">
    <location>
        <begin position="32"/>
        <end position="52"/>
    </location>
</feature>
<feature type="transmembrane region" description="Helical" evidence="7">
    <location>
        <begin position="58"/>
        <end position="78"/>
    </location>
</feature>
<evidence type="ECO:0000256" key="2">
    <source>
        <dbReference type="ARBA" id="ARBA00006448"/>
    </source>
</evidence>
<evidence type="ECO:0000256" key="5">
    <source>
        <dbReference type="ARBA" id="ARBA00022989"/>
    </source>
</evidence>
<feature type="transmembrane region" description="Helical" evidence="7">
    <location>
        <begin position="6"/>
        <end position="25"/>
    </location>
</feature>
<protein>
    <submittedName>
        <fullName evidence="10">DUF421 domain-containing protein</fullName>
    </submittedName>
</protein>
<comment type="caution">
    <text evidence="10">The sequence shown here is derived from an EMBL/GenBank/DDBJ whole genome shotgun (WGS) entry which is preliminary data.</text>
</comment>
<feature type="domain" description="YetF-like N-terminal transmembrane" evidence="9">
    <location>
        <begin position="5"/>
        <end position="77"/>
    </location>
</feature>
<dbReference type="EMBL" id="WOCA01000021">
    <property type="protein sequence ID" value="MUK90404.1"/>
    <property type="molecule type" value="Genomic_DNA"/>
</dbReference>
<keyword evidence="11" id="KW-1185">Reference proteome</keyword>
<sequence>MEITELFLRGFLSFVVLFTLARIMGRKEISQMTFFNLVSAIAIGSIAAALVTDQSFSIRNGILALIAWTIYTLVMDVIDIKFKNARKITTGEPIIVIKNGMVMEGALRKTRLDMDSLNSLLRINKVFSIKDVDYAIFESSGNLSVRLKDSKLPITKGDLNILTSTKKIYPTATEIISDGKINMNNLKRLDLSESWVRQQLKQAEVSSIEEVFYAEVQQDGSIYIDIKNDNMNY</sequence>
<comment type="similarity">
    <text evidence="2">Belongs to the UPF0702 family.</text>
</comment>
<dbReference type="PANTHER" id="PTHR34582:SF7">
    <property type="entry name" value="UPF0702 TRANSMEMBRANE PROTEIN YDFS"/>
    <property type="match status" value="1"/>
</dbReference>
<evidence type="ECO:0000259" key="9">
    <source>
        <dbReference type="Pfam" id="PF20730"/>
    </source>
</evidence>
<accession>A0A6N8FP80</accession>
<dbReference type="Pfam" id="PF20730">
    <property type="entry name" value="YetF_N"/>
    <property type="match status" value="1"/>
</dbReference>
<dbReference type="Proteomes" id="UP000469125">
    <property type="component" value="Unassembled WGS sequence"/>
</dbReference>
<evidence type="ECO:0000256" key="7">
    <source>
        <dbReference type="SAM" id="Phobius"/>
    </source>
</evidence>
<keyword evidence="6 7" id="KW-0472">Membrane</keyword>
<evidence type="ECO:0000259" key="8">
    <source>
        <dbReference type="Pfam" id="PF04239"/>
    </source>
</evidence>
<feature type="domain" description="YetF C-terminal" evidence="8">
    <location>
        <begin position="81"/>
        <end position="217"/>
    </location>
</feature>
<evidence type="ECO:0000313" key="10">
    <source>
        <dbReference type="EMBL" id="MUK90404.1"/>
    </source>
</evidence>
<keyword evidence="4 7" id="KW-0812">Transmembrane</keyword>
<dbReference type="InterPro" id="IPR007353">
    <property type="entry name" value="DUF421"/>
</dbReference>
<organism evidence="10 11">
    <name type="scientific">Ornithinibacillus caprae</name>
    <dbReference type="NCBI Taxonomy" id="2678566"/>
    <lineage>
        <taxon>Bacteria</taxon>
        <taxon>Bacillati</taxon>
        <taxon>Bacillota</taxon>
        <taxon>Bacilli</taxon>
        <taxon>Bacillales</taxon>
        <taxon>Bacillaceae</taxon>
        <taxon>Ornithinibacillus</taxon>
    </lineage>
</organism>
<dbReference type="AlphaFoldDB" id="A0A6N8FP80"/>
<name>A0A6N8FP80_9BACI</name>
<evidence type="ECO:0000256" key="4">
    <source>
        <dbReference type="ARBA" id="ARBA00022692"/>
    </source>
</evidence>
<reference evidence="10 11" key="1">
    <citation type="submission" date="2019-11" db="EMBL/GenBank/DDBJ databases">
        <authorList>
            <person name="Li X."/>
        </authorList>
    </citation>
    <scope>NUCLEOTIDE SEQUENCE [LARGE SCALE GENOMIC DNA]</scope>
    <source>
        <strain evidence="10 11">L9</strain>
    </source>
</reference>
<evidence type="ECO:0000256" key="1">
    <source>
        <dbReference type="ARBA" id="ARBA00004651"/>
    </source>
</evidence>
<proteinExistence type="inferred from homology"/>
<dbReference type="Pfam" id="PF04239">
    <property type="entry name" value="DUF421"/>
    <property type="match status" value="1"/>
</dbReference>
<evidence type="ECO:0000256" key="3">
    <source>
        <dbReference type="ARBA" id="ARBA00022475"/>
    </source>
</evidence>
<dbReference type="PANTHER" id="PTHR34582">
    <property type="entry name" value="UPF0702 TRANSMEMBRANE PROTEIN YCAP"/>
    <property type="match status" value="1"/>
</dbReference>
<evidence type="ECO:0000256" key="6">
    <source>
        <dbReference type="ARBA" id="ARBA00023136"/>
    </source>
</evidence>
<dbReference type="InterPro" id="IPR023090">
    <property type="entry name" value="UPF0702_alpha/beta_dom_sf"/>
</dbReference>
<dbReference type="GO" id="GO:0005886">
    <property type="term" value="C:plasma membrane"/>
    <property type="evidence" value="ECO:0007669"/>
    <property type="project" value="UniProtKB-SubCell"/>
</dbReference>
<evidence type="ECO:0000313" key="11">
    <source>
        <dbReference type="Proteomes" id="UP000469125"/>
    </source>
</evidence>
<comment type="subcellular location">
    <subcellularLocation>
        <location evidence="1">Cell membrane</location>
        <topology evidence="1">Multi-pass membrane protein</topology>
    </subcellularLocation>
</comment>
<keyword evidence="5 7" id="KW-1133">Transmembrane helix</keyword>
<dbReference type="RefSeq" id="WP_155671240.1">
    <property type="nucleotide sequence ID" value="NZ_WOCA01000021.1"/>
</dbReference>
<dbReference type="Gene3D" id="3.30.240.20">
    <property type="entry name" value="bsu07140 like domains"/>
    <property type="match status" value="2"/>
</dbReference>
<dbReference type="InterPro" id="IPR048454">
    <property type="entry name" value="YetF_N"/>
</dbReference>
<keyword evidence="3" id="KW-1003">Cell membrane</keyword>
<gene>
    <name evidence="10" type="ORF">GMD78_18760</name>
</gene>